<sequence length="504" mass="55235">MPSSGMSHTPSRMSLTPCRAPASACVSPNRARIRGPTCAGCDSLAGSTFQTSVDHRLMNAESSAYSRSLSSAGRRGMETSWHDRAMRPIPFALLLCLACVPMTARPGDEGQRFLVFGDPQPKSATDVDYFLRDIVEPARPVAKGSVATIVLGDISNDDPALYPGVKSATKRLGIPVFFAPGNHDMDAGAESDVASLVSFRKAFGADTYLRKFDSANVIVLDDVIARPGQSPGYVGGLREDQFKQIEGWLRDLPRDKLLILAAHIPFFDNSEVEGWENFRSADRKRLFALLQPFPHVLLLSAHTHNQQHYFHGAKDGWQGAQPLHEYNVGAACGAFWSGVADAQGIPDATMSDGTPNGFATLDVKRDGSYALAWHPARDPADTQIALHAPKVLRRGAWPAWGVYANVYMGHAGTRVEYRVDDGDWMPMRRVAQPDPRLVEENVRDDAAETLRGFDRSPEAEPSTHIWRGALPTKLDAGAHTVEVRAFDTWRGETRAKTTYRLSEP</sequence>
<reference evidence="3 4" key="1">
    <citation type="submission" date="2019-12" db="EMBL/GenBank/DDBJ databases">
        <authorList>
            <person name="Xu J."/>
        </authorList>
    </citation>
    <scope>NUCLEOTIDE SEQUENCE [LARGE SCALE GENOMIC DNA]</scope>
    <source>
        <strain evidence="3 4">HX-5-24</strain>
    </source>
</reference>
<dbReference type="InterPro" id="IPR032288">
    <property type="entry name" value="Metallophos_C"/>
</dbReference>
<dbReference type="EMBL" id="WOXT01000002">
    <property type="protein sequence ID" value="MUV14326.1"/>
    <property type="molecule type" value="Genomic_DNA"/>
</dbReference>
<feature type="domain" description="Calcineurin-like phosphoesterase C-terminal" evidence="2">
    <location>
        <begin position="325"/>
        <end position="489"/>
    </location>
</feature>
<gene>
    <name evidence="3" type="ORF">GN331_08925</name>
</gene>
<comment type="caution">
    <text evidence="3">The sequence shown here is derived from an EMBL/GenBank/DDBJ whole genome shotgun (WGS) entry which is preliminary data.</text>
</comment>
<dbReference type="Gene3D" id="3.60.21.10">
    <property type="match status" value="1"/>
</dbReference>
<dbReference type="PANTHER" id="PTHR43143:SF6">
    <property type="entry name" value="BLL3016 PROTEIN"/>
    <property type="match status" value="1"/>
</dbReference>
<evidence type="ECO:0000313" key="3">
    <source>
        <dbReference type="EMBL" id="MUV14326.1"/>
    </source>
</evidence>
<dbReference type="Pfam" id="PF16370">
    <property type="entry name" value="MetallophosC"/>
    <property type="match status" value="1"/>
</dbReference>
<protein>
    <submittedName>
        <fullName evidence="3">Calcineurin phosphoesterase</fullName>
    </submittedName>
</protein>
<evidence type="ECO:0000313" key="4">
    <source>
        <dbReference type="Proteomes" id="UP000479692"/>
    </source>
</evidence>
<accession>A0A7C9M3A0</accession>
<evidence type="ECO:0000259" key="2">
    <source>
        <dbReference type="Pfam" id="PF16370"/>
    </source>
</evidence>
<dbReference type="PANTHER" id="PTHR43143">
    <property type="entry name" value="METALLOPHOSPHOESTERASE, CALCINEURIN SUPERFAMILY"/>
    <property type="match status" value="1"/>
</dbReference>
<dbReference type="AlphaFoldDB" id="A0A7C9M3A0"/>
<dbReference type="Pfam" id="PF00149">
    <property type="entry name" value="Metallophos"/>
    <property type="match status" value="1"/>
</dbReference>
<evidence type="ECO:0000259" key="1">
    <source>
        <dbReference type="Pfam" id="PF00149"/>
    </source>
</evidence>
<name>A0A7C9M3A0_9GAMM</name>
<dbReference type="InterPro" id="IPR004843">
    <property type="entry name" value="Calcineurin-like_PHP"/>
</dbReference>
<proteinExistence type="predicted"/>
<dbReference type="SUPFAM" id="SSF56300">
    <property type="entry name" value="Metallo-dependent phosphatases"/>
    <property type="match status" value="1"/>
</dbReference>
<dbReference type="InterPro" id="IPR029052">
    <property type="entry name" value="Metallo-depent_PP-like"/>
</dbReference>
<dbReference type="InterPro" id="IPR051918">
    <property type="entry name" value="STPP_CPPED1"/>
</dbReference>
<dbReference type="GO" id="GO:0016787">
    <property type="term" value="F:hydrolase activity"/>
    <property type="evidence" value="ECO:0007669"/>
    <property type="project" value="InterPro"/>
</dbReference>
<dbReference type="Proteomes" id="UP000479692">
    <property type="component" value="Unassembled WGS sequence"/>
</dbReference>
<feature type="domain" description="Calcineurin-like phosphoesterase" evidence="1">
    <location>
        <begin position="112"/>
        <end position="305"/>
    </location>
</feature>
<keyword evidence="4" id="KW-1185">Reference proteome</keyword>
<organism evidence="3 4">
    <name type="scientific">Noviluteimonas gilva</name>
    <dbReference type="NCBI Taxonomy" id="2682097"/>
    <lineage>
        <taxon>Bacteria</taxon>
        <taxon>Pseudomonadati</taxon>
        <taxon>Pseudomonadota</taxon>
        <taxon>Gammaproteobacteria</taxon>
        <taxon>Lysobacterales</taxon>
        <taxon>Lysobacteraceae</taxon>
        <taxon>Noviluteimonas</taxon>
    </lineage>
</organism>